<comment type="similarity">
    <text evidence="5">Belongs to the glutamate--cysteine ligase type 2 family. YbdK subfamily.</text>
</comment>
<dbReference type="GO" id="GO:0042398">
    <property type="term" value="P:modified amino acid biosynthetic process"/>
    <property type="evidence" value="ECO:0007669"/>
    <property type="project" value="InterPro"/>
</dbReference>
<dbReference type="OrthoDB" id="9803842at2"/>
<dbReference type="PANTHER" id="PTHR34595:SF7">
    <property type="entry name" value="SLL1039 PROTEIN"/>
    <property type="match status" value="1"/>
</dbReference>
<evidence type="ECO:0000256" key="2">
    <source>
        <dbReference type="ARBA" id="ARBA00022741"/>
    </source>
</evidence>
<dbReference type="EMBL" id="QOIL01000006">
    <property type="protein sequence ID" value="RCG30740.1"/>
    <property type="molecule type" value="Genomic_DNA"/>
</dbReference>
<proteinExistence type="inferred from homology"/>
<keyword evidence="3 5" id="KW-0067">ATP-binding</keyword>
<keyword evidence="2 5" id="KW-0547">Nucleotide-binding</keyword>
<dbReference type="Pfam" id="PF14403">
    <property type="entry name" value="CP_ATPgrasp_2"/>
    <property type="match status" value="1"/>
</dbReference>
<dbReference type="Gene3D" id="3.40.50.11290">
    <property type="match status" value="1"/>
</dbReference>
<dbReference type="InterPro" id="IPR014746">
    <property type="entry name" value="Gln_synth/guanido_kin_cat_dom"/>
</dbReference>
<accession>A0A367FM60</accession>
<comment type="function">
    <text evidence="5">ATP-dependent carboxylate-amine ligase which exhibits weak glutamate--cysteine ligase activity.</text>
</comment>
<evidence type="ECO:0000313" key="8">
    <source>
        <dbReference type="Proteomes" id="UP000253094"/>
    </source>
</evidence>
<comment type="caution">
    <text evidence="7">The sequence shown here is derived from an EMBL/GenBank/DDBJ whole genome shotgun (WGS) entry which is preliminary data.</text>
</comment>
<feature type="domain" description="Circularly permuted ATP-grasp type 2" evidence="6">
    <location>
        <begin position="457"/>
        <end position="817"/>
    </location>
</feature>
<dbReference type="EC" id="6.3.2.2" evidence="5"/>
<evidence type="ECO:0000256" key="4">
    <source>
        <dbReference type="ARBA" id="ARBA00048819"/>
    </source>
</evidence>
<evidence type="ECO:0000256" key="5">
    <source>
        <dbReference type="HAMAP-Rule" id="MF_01609"/>
    </source>
</evidence>
<dbReference type="SUPFAM" id="SSF55931">
    <property type="entry name" value="Glutamine synthetase/guanido kinase"/>
    <property type="match status" value="1"/>
</dbReference>
<dbReference type="InterPro" id="IPR011793">
    <property type="entry name" value="YbdK"/>
</dbReference>
<dbReference type="Pfam" id="PF04107">
    <property type="entry name" value="GCS2"/>
    <property type="match status" value="1"/>
</dbReference>
<dbReference type="GO" id="GO:0004357">
    <property type="term" value="F:glutamate-cysteine ligase activity"/>
    <property type="evidence" value="ECO:0007669"/>
    <property type="project" value="UniProtKB-EC"/>
</dbReference>
<dbReference type="RefSeq" id="WP_114028872.1">
    <property type="nucleotide sequence ID" value="NZ_QOIL01000006.1"/>
</dbReference>
<dbReference type="HAMAP" id="MF_01609">
    <property type="entry name" value="Glu_cys_ligase_2"/>
    <property type="match status" value="1"/>
</dbReference>
<gene>
    <name evidence="7" type="ORF">DQ384_12165</name>
</gene>
<sequence length="843" mass="92500">MTGLAESVAVGVEEEFHVVDLETRHLVPRAGNLLQRLPDRRFTQELQRSVVESNSRPYVRLEDLGQDLTALRRTVIEAADGLGLGIVAAGTVPLVDPAALEISPDARYEQMLEDYQLLTREQLICGAQVHVDVADRDLAVNVAHRVARYLPPLLALSASSPFWLGTDSGYASYRTLVWQRWPTTGPVRKFASAAEYDRVVADLVRSGVIMDPGMIYFDVRPSAHVPTIELRMCDACPRVEDVVLLAGIFRAIVLRELRAVQNEEPPQDDGMEIVRAATWRSARSGLEGVLVDPHEGTPMPAAEVVRRTITGLRPQLEATGDWEIVTALAEEALARGSSATRQRRVIGDGGTLADVVDLLVAETRSEGWQAAFGGPVPDLATSLLKGYEAVRDEAVIEGTVRQPYQPVFGVLDRLGAVELREREAERDRYMREIGMTFRVKDEEVTEGRERMPLDLVPRLVAADDWAKIREGMPQRVRALEAFLRDVYGRREVIKDHVLPAWVVDESPGYRPAGWRVREDMIRCSVAGLDVARDGAGRWAVLEDNLRVPSGIGYATGNRRVTAHALPELDRSGVLDPEGTASLLKRILLQATAADGARLGVVTSGREDPAYYEHRSLAEEMGVVLAEPAQLEVRDGAVYAAGERVDVLYRRIDEDELLNGPIGPALLDAIESGALTLANAPGNGVADDKSLYRYVPRLIDYYLGERPLLANVTTYLCRDPEDREHVLDRLEELVVKPVDGFGGQGVIIGRDASGRELEAVRADILAAPERWVAQETVSLSTHPTFDGDRMRPHVVDLRAFVFSGREAVVPQVALSRVAPAGSMIVNSSMGGGAKDTWLLSGEAV</sequence>
<comment type="catalytic activity">
    <reaction evidence="4 5">
        <text>L-cysteine + L-glutamate + ATP = gamma-L-glutamyl-L-cysteine + ADP + phosphate + H(+)</text>
        <dbReference type="Rhea" id="RHEA:13285"/>
        <dbReference type="ChEBI" id="CHEBI:15378"/>
        <dbReference type="ChEBI" id="CHEBI:29985"/>
        <dbReference type="ChEBI" id="CHEBI:30616"/>
        <dbReference type="ChEBI" id="CHEBI:35235"/>
        <dbReference type="ChEBI" id="CHEBI:43474"/>
        <dbReference type="ChEBI" id="CHEBI:58173"/>
        <dbReference type="ChEBI" id="CHEBI:456216"/>
        <dbReference type="EC" id="6.3.2.2"/>
    </reaction>
</comment>
<dbReference type="InterPro" id="IPR025841">
    <property type="entry name" value="CP_ATPgrasp_2"/>
</dbReference>
<evidence type="ECO:0000256" key="1">
    <source>
        <dbReference type="ARBA" id="ARBA00022598"/>
    </source>
</evidence>
<dbReference type="PANTHER" id="PTHR34595">
    <property type="entry name" value="BLR5612 PROTEIN"/>
    <property type="match status" value="1"/>
</dbReference>
<dbReference type="NCBIfam" id="NF010041">
    <property type="entry name" value="PRK13517.1-1"/>
    <property type="match status" value="1"/>
</dbReference>
<dbReference type="SUPFAM" id="SSF56059">
    <property type="entry name" value="Glutathione synthetase ATP-binding domain-like"/>
    <property type="match status" value="1"/>
</dbReference>
<dbReference type="GO" id="GO:0005524">
    <property type="term" value="F:ATP binding"/>
    <property type="evidence" value="ECO:0007669"/>
    <property type="project" value="UniProtKB-KW"/>
</dbReference>
<reference evidence="7 8" key="1">
    <citation type="submission" date="2018-06" db="EMBL/GenBank/DDBJ databases">
        <title>Sphaerisporangium craniellae sp. nov., isolated from a marine sponge in the South China Sea.</title>
        <authorList>
            <person name="Li L."/>
        </authorList>
    </citation>
    <scope>NUCLEOTIDE SEQUENCE [LARGE SCALE GENOMIC DNA]</scope>
    <source>
        <strain evidence="7 8">CCTCC AA 208026</strain>
    </source>
</reference>
<dbReference type="Gene3D" id="3.30.590.20">
    <property type="match status" value="1"/>
</dbReference>
<dbReference type="Gene3D" id="3.30.1490.270">
    <property type="match status" value="1"/>
</dbReference>
<dbReference type="NCBIfam" id="TIGR02050">
    <property type="entry name" value="gshA_cyan_rel"/>
    <property type="match status" value="1"/>
</dbReference>
<dbReference type="Proteomes" id="UP000253094">
    <property type="component" value="Unassembled WGS sequence"/>
</dbReference>
<evidence type="ECO:0000256" key="3">
    <source>
        <dbReference type="ARBA" id="ARBA00022840"/>
    </source>
</evidence>
<dbReference type="AlphaFoldDB" id="A0A367FM60"/>
<evidence type="ECO:0000313" key="7">
    <source>
        <dbReference type="EMBL" id="RCG30740.1"/>
    </source>
</evidence>
<evidence type="ECO:0000259" key="6">
    <source>
        <dbReference type="Pfam" id="PF14403"/>
    </source>
</evidence>
<dbReference type="InterPro" id="IPR006336">
    <property type="entry name" value="GCS2"/>
</dbReference>
<protein>
    <recommendedName>
        <fullName evidence="5">Putative glutamate--cysteine ligase 2</fullName>
        <ecNumber evidence="5">6.3.2.2</ecNumber>
    </recommendedName>
    <alternativeName>
        <fullName evidence="5">Gamma-glutamylcysteine synthetase 2</fullName>
        <shortName evidence="5">GCS 2</shortName>
        <shortName evidence="5">Gamma-GCS 2</shortName>
    </alternativeName>
</protein>
<name>A0A367FM60_9ACTN</name>
<organism evidence="7 8">
    <name type="scientific">Sphaerisporangium album</name>
    <dbReference type="NCBI Taxonomy" id="509200"/>
    <lineage>
        <taxon>Bacteria</taxon>
        <taxon>Bacillati</taxon>
        <taxon>Actinomycetota</taxon>
        <taxon>Actinomycetes</taxon>
        <taxon>Streptosporangiales</taxon>
        <taxon>Streptosporangiaceae</taxon>
        <taxon>Sphaerisporangium</taxon>
    </lineage>
</organism>
<dbReference type="InterPro" id="IPR051680">
    <property type="entry name" value="ATP-dep_Glu-Cys_Ligase-2"/>
</dbReference>
<keyword evidence="8" id="KW-1185">Reference proteome</keyword>
<keyword evidence="1 5" id="KW-0436">Ligase</keyword>